<dbReference type="GeneID" id="66077661"/>
<evidence type="ECO:0000313" key="2">
    <source>
        <dbReference type="EMBL" id="KAG7092218.1"/>
    </source>
</evidence>
<evidence type="ECO:0000256" key="1">
    <source>
        <dbReference type="SAM" id="MobiDB-lite"/>
    </source>
</evidence>
<protein>
    <submittedName>
        <fullName evidence="2">Uncharacterized protein</fullName>
    </submittedName>
</protein>
<dbReference type="Proteomes" id="UP001049176">
    <property type="component" value="Chromosome 5"/>
</dbReference>
<accession>A0A9P7S0A9</accession>
<gene>
    <name evidence="2" type="ORF">E1B28_008585</name>
</gene>
<reference evidence="2" key="1">
    <citation type="journal article" date="2021" name="Genome Biol. Evol.">
        <title>The assembled and annotated genome of the fairy-ring fungus Marasmius oreades.</title>
        <authorList>
            <person name="Hiltunen M."/>
            <person name="Ament-Velasquez S.L."/>
            <person name="Johannesson H."/>
        </authorList>
    </citation>
    <scope>NUCLEOTIDE SEQUENCE</scope>
    <source>
        <strain evidence="2">03SP1</strain>
    </source>
</reference>
<keyword evidence="3" id="KW-1185">Reference proteome</keyword>
<dbReference type="OrthoDB" id="4062651at2759"/>
<dbReference type="RefSeq" id="XP_043008688.1">
    <property type="nucleotide sequence ID" value="XM_043153404.1"/>
</dbReference>
<proteinExistence type="predicted"/>
<dbReference type="EMBL" id="CM032185">
    <property type="protein sequence ID" value="KAG7092218.1"/>
    <property type="molecule type" value="Genomic_DNA"/>
</dbReference>
<name>A0A9P7S0A9_9AGAR</name>
<comment type="caution">
    <text evidence="2">The sequence shown here is derived from an EMBL/GenBank/DDBJ whole genome shotgun (WGS) entry which is preliminary data.</text>
</comment>
<organism evidence="2 3">
    <name type="scientific">Marasmius oreades</name>
    <name type="common">fairy-ring Marasmius</name>
    <dbReference type="NCBI Taxonomy" id="181124"/>
    <lineage>
        <taxon>Eukaryota</taxon>
        <taxon>Fungi</taxon>
        <taxon>Dikarya</taxon>
        <taxon>Basidiomycota</taxon>
        <taxon>Agaricomycotina</taxon>
        <taxon>Agaricomycetes</taxon>
        <taxon>Agaricomycetidae</taxon>
        <taxon>Agaricales</taxon>
        <taxon>Marasmiineae</taxon>
        <taxon>Marasmiaceae</taxon>
        <taxon>Marasmius</taxon>
    </lineage>
</organism>
<evidence type="ECO:0000313" key="3">
    <source>
        <dbReference type="Proteomes" id="UP001049176"/>
    </source>
</evidence>
<dbReference type="KEGG" id="more:E1B28_008585"/>
<feature type="region of interest" description="Disordered" evidence="1">
    <location>
        <begin position="150"/>
        <end position="227"/>
    </location>
</feature>
<dbReference type="AlphaFoldDB" id="A0A9P7S0A9"/>
<sequence>MSLTFTPSNAIDMSKEKEWAASLGMLDWDATRIVFTKRSLIEFLRITGTTVDPNFSNISKLPSMLWSQRIDTILIKLTEFATFGKLSEDAQTSVAAANVSGNSDAFKPTRRVRDVPGGKHTDIFGEHFQNEADALANAPPKDILNKIKESEFPASPPIPQSVTTTTENEEESGFNFSSQSVPSRRVRTNPGGNSTMGNLWDPVQEEFKPTRRVRQGPGGTDQVGSLF</sequence>